<dbReference type="CTD" id="20243444"/>
<accession>V3ZVM1</accession>
<reference evidence="2 3" key="1">
    <citation type="journal article" date="2013" name="Nature">
        <title>Insights into bilaterian evolution from three spiralian genomes.</title>
        <authorList>
            <person name="Simakov O."/>
            <person name="Marletaz F."/>
            <person name="Cho S.J."/>
            <person name="Edsinger-Gonzales E."/>
            <person name="Havlak P."/>
            <person name="Hellsten U."/>
            <person name="Kuo D.H."/>
            <person name="Larsson T."/>
            <person name="Lv J."/>
            <person name="Arendt D."/>
            <person name="Savage R."/>
            <person name="Osoegawa K."/>
            <person name="de Jong P."/>
            <person name="Grimwood J."/>
            <person name="Chapman J.A."/>
            <person name="Shapiro H."/>
            <person name="Aerts A."/>
            <person name="Otillar R.P."/>
            <person name="Terry A.Y."/>
            <person name="Boore J.L."/>
            <person name="Grigoriev I.V."/>
            <person name="Lindberg D.R."/>
            <person name="Seaver E.C."/>
            <person name="Weisblat D.A."/>
            <person name="Putnam N.H."/>
            <person name="Rokhsar D.S."/>
        </authorList>
    </citation>
    <scope>NUCLEOTIDE SEQUENCE [LARGE SCALE GENOMIC DNA]</scope>
</reference>
<dbReference type="KEGG" id="lgi:LOTGIDRAFT_175884"/>
<dbReference type="RefSeq" id="XP_009060924.1">
    <property type="nucleotide sequence ID" value="XM_009062676.1"/>
</dbReference>
<dbReference type="GeneID" id="20243444"/>
<dbReference type="AlphaFoldDB" id="V3ZVM1"/>
<dbReference type="EMBL" id="KB202703">
    <property type="protein sequence ID" value="ESO88387.1"/>
    <property type="molecule type" value="Genomic_DNA"/>
</dbReference>
<dbReference type="Proteomes" id="UP000030746">
    <property type="component" value="Unassembled WGS sequence"/>
</dbReference>
<evidence type="ECO:0000313" key="3">
    <source>
        <dbReference type="Proteomes" id="UP000030746"/>
    </source>
</evidence>
<dbReference type="OMA" id="LETEYCT"/>
<keyword evidence="3" id="KW-1185">Reference proteome</keyword>
<dbReference type="HOGENOM" id="CLU_102695_0_0_1"/>
<evidence type="ECO:0000256" key="1">
    <source>
        <dbReference type="SAM" id="MobiDB-lite"/>
    </source>
</evidence>
<name>V3ZVM1_LOTGI</name>
<proteinExistence type="predicted"/>
<feature type="region of interest" description="Disordered" evidence="1">
    <location>
        <begin position="134"/>
        <end position="153"/>
    </location>
</feature>
<sequence>MAARNRPSSSKNKDDAIIETASFSKDNSQTFADFKMEMHEMHKKSFEEIQLIIANSMDNLRQPESRRTDKRPICGRKRVISESDVNNDRSEGEIYENSDSDFLLTQKKYKIPKLDKKRAGRENLDIIQQINELLEQSNDERDHQDHEKDDDSENDFEKFLEQEYSVVDKVGNVLPAKVADIIKHMFNTKQADDRSKGIMEKYLRPGNTELYPQKINTEIWGHLKKETQFKDIDSSN</sequence>
<feature type="compositionally biased region" description="Basic and acidic residues" evidence="1">
    <location>
        <begin position="138"/>
        <end position="153"/>
    </location>
</feature>
<organism evidence="2 3">
    <name type="scientific">Lottia gigantea</name>
    <name type="common">Giant owl limpet</name>
    <dbReference type="NCBI Taxonomy" id="225164"/>
    <lineage>
        <taxon>Eukaryota</taxon>
        <taxon>Metazoa</taxon>
        <taxon>Spiralia</taxon>
        <taxon>Lophotrochozoa</taxon>
        <taxon>Mollusca</taxon>
        <taxon>Gastropoda</taxon>
        <taxon>Patellogastropoda</taxon>
        <taxon>Lottioidea</taxon>
        <taxon>Lottiidae</taxon>
        <taxon>Lottia</taxon>
    </lineage>
</organism>
<feature type="compositionally biased region" description="Polar residues" evidence="1">
    <location>
        <begin position="1"/>
        <end position="10"/>
    </location>
</feature>
<protein>
    <submittedName>
        <fullName evidence="2">Uncharacterized protein</fullName>
    </submittedName>
</protein>
<feature type="region of interest" description="Disordered" evidence="1">
    <location>
        <begin position="1"/>
        <end position="21"/>
    </location>
</feature>
<dbReference type="OrthoDB" id="6159952at2759"/>
<evidence type="ECO:0000313" key="2">
    <source>
        <dbReference type="EMBL" id="ESO88387.1"/>
    </source>
</evidence>
<gene>
    <name evidence="2" type="ORF">LOTGIDRAFT_175884</name>
</gene>